<dbReference type="AlphaFoldDB" id="A0A8J4X3A3"/>
<feature type="non-terminal residue" evidence="2">
    <location>
        <position position="1"/>
    </location>
</feature>
<accession>A0A8J4X3A3</accession>
<dbReference type="EMBL" id="QNUK01000080">
    <property type="protein sequence ID" value="KAF5903047.1"/>
    <property type="molecule type" value="Genomic_DNA"/>
</dbReference>
<reference evidence="2" key="1">
    <citation type="submission" date="2020-07" db="EMBL/GenBank/DDBJ databases">
        <title>Clarias magur genome sequencing, assembly and annotation.</title>
        <authorList>
            <person name="Kushwaha B."/>
            <person name="Kumar R."/>
            <person name="Das P."/>
            <person name="Joshi C.G."/>
            <person name="Kumar D."/>
            <person name="Nagpure N.S."/>
            <person name="Pandey M."/>
            <person name="Agarwal S."/>
            <person name="Srivastava S."/>
            <person name="Singh M."/>
            <person name="Sahoo L."/>
            <person name="Jayasankar P."/>
            <person name="Meher P.K."/>
            <person name="Koringa P.G."/>
            <person name="Iquebal M.A."/>
            <person name="Das S.P."/>
            <person name="Bit A."/>
            <person name="Patnaik S."/>
            <person name="Patel N."/>
            <person name="Shah T.M."/>
            <person name="Hinsu A."/>
            <person name="Jena J.K."/>
        </authorList>
    </citation>
    <scope>NUCLEOTIDE SEQUENCE</scope>
    <source>
        <strain evidence="2">CIFAMagur01</strain>
        <tissue evidence="2">Testis</tissue>
    </source>
</reference>
<keyword evidence="3" id="KW-1185">Reference proteome</keyword>
<feature type="signal peptide" evidence="1">
    <location>
        <begin position="1"/>
        <end position="19"/>
    </location>
</feature>
<evidence type="ECO:0000313" key="2">
    <source>
        <dbReference type="EMBL" id="KAF5903047.1"/>
    </source>
</evidence>
<evidence type="ECO:0000313" key="3">
    <source>
        <dbReference type="Proteomes" id="UP000727407"/>
    </source>
</evidence>
<protein>
    <submittedName>
        <fullName evidence="2">Uncharacterized protein</fullName>
    </submittedName>
</protein>
<feature type="chain" id="PRO_5035238009" evidence="1">
    <location>
        <begin position="20"/>
        <end position="51"/>
    </location>
</feature>
<evidence type="ECO:0000256" key="1">
    <source>
        <dbReference type="SAM" id="SignalP"/>
    </source>
</evidence>
<proteinExistence type="predicted"/>
<dbReference type="Proteomes" id="UP000727407">
    <property type="component" value="Unassembled WGS sequence"/>
</dbReference>
<name>A0A8J4X3A3_CLAMG</name>
<feature type="non-terminal residue" evidence="2">
    <location>
        <position position="51"/>
    </location>
</feature>
<gene>
    <name evidence="2" type="ORF">DAT39_007240</name>
</gene>
<comment type="caution">
    <text evidence="2">The sequence shown here is derived from an EMBL/GenBank/DDBJ whole genome shotgun (WGS) entry which is preliminary data.</text>
</comment>
<organism evidence="2 3">
    <name type="scientific">Clarias magur</name>
    <name type="common">Asian catfish</name>
    <name type="synonym">Macropteronotus magur</name>
    <dbReference type="NCBI Taxonomy" id="1594786"/>
    <lineage>
        <taxon>Eukaryota</taxon>
        <taxon>Metazoa</taxon>
        <taxon>Chordata</taxon>
        <taxon>Craniata</taxon>
        <taxon>Vertebrata</taxon>
        <taxon>Euteleostomi</taxon>
        <taxon>Actinopterygii</taxon>
        <taxon>Neopterygii</taxon>
        <taxon>Teleostei</taxon>
        <taxon>Ostariophysi</taxon>
        <taxon>Siluriformes</taxon>
        <taxon>Clariidae</taxon>
        <taxon>Clarias</taxon>
    </lineage>
</organism>
<sequence length="51" mass="5621">AVNLLILTYLEAILNLVLELHVVLRGKTEASPVCVREREKGQTISATLQCT</sequence>
<keyword evidence="1" id="KW-0732">Signal</keyword>